<dbReference type="EMBL" id="RWGY01000029">
    <property type="protein sequence ID" value="TVU16894.1"/>
    <property type="molecule type" value="Genomic_DNA"/>
</dbReference>
<protein>
    <submittedName>
        <fullName evidence="2">Uncharacterized protein</fullName>
    </submittedName>
</protein>
<proteinExistence type="predicted"/>
<dbReference type="Gramene" id="TVU16894">
    <property type="protein sequence ID" value="TVU16894"/>
    <property type="gene ID" value="EJB05_32897"/>
</dbReference>
<sequence>MVEVVLAPSSSTPKRVSSQHRRAASTAAPLPSRAHVRSLAPHSHLASAYARPGRYLRNPRYSAGNPAAPALDERGCGALAAGPETRRWSTTQLRLLHRPRLHRGWCTQDSMKSTSPRSILHVKNWHTHADRDIVVNYFVIRLFIDRSRAVHVLDMLSAISSISSIQIEFPRARVPSSQYLADRPRFVRMPRCGRRARGSGSIAVCGRQSSDVAYLRCHGRESLLKKEQCSTMTICTTRGMLPICTLQGPQQVDTVEGRKMVSEPAMQVSPCLEIRHALDLQVEFESFAEKQNYFQVRLQ</sequence>
<gene>
    <name evidence="2" type="ORF">EJB05_32897</name>
</gene>
<accession>A0A5J9TZT2</accession>
<evidence type="ECO:0000256" key="1">
    <source>
        <dbReference type="SAM" id="MobiDB-lite"/>
    </source>
</evidence>
<keyword evidence="3" id="KW-1185">Reference proteome</keyword>
<organism evidence="2 3">
    <name type="scientific">Eragrostis curvula</name>
    <name type="common">weeping love grass</name>
    <dbReference type="NCBI Taxonomy" id="38414"/>
    <lineage>
        <taxon>Eukaryota</taxon>
        <taxon>Viridiplantae</taxon>
        <taxon>Streptophyta</taxon>
        <taxon>Embryophyta</taxon>
        <taxon>Tracheophyta</taxon>
        <taxon>Spermatophyta</taxon>
        <taxon>Magnoliopsida</taxon>
        <taxon>Liliopsida</taxon>
        <taxon>Poales</taxon>
        <taxon>Poaceae</taxon>
        <taxon>PACMAD clade</taxon>
        <taxon>Chloridoideae</taxon>
        <taxon>Eragrostideae</taxon>
        <taxon>Eragrostidinae</taxon>
        <taxon>Eragrostis</taxon>
    </lineage>
</organism>
<dbReference type="Proteomes" id="UP000324897">
    <property type="component" value="Chromosome 7"/>
</dbReference>
<dbReference type="AlphaFoldDB" id="A0A5J9TZT2"/>
<evidence type="ECO:0000313" key="2">
    <source>
        <dbReference type="EMBL" id="TVU16894.1"/>
    </source>
</evidence>
<comment type="caution">
    <text evidence="2">The sequence shown here is derived from an EMBL/GenBank/DDBJ whole genome shotgun (WGS) entry which is preliminary data.</text>
</comment>
<reference evidence="2 3" key="1">
    <citation type="journal article" date="2019" name="Sci. Rep.">
        <title>A high-quality genome of Eragrostis curvula grass provides insights into Poaceae evolution and supports new strategies to enhance forage quality.</title>
        <authorList>
            <person name="Carballo J."/>
            <person name="Santos B.A.C.M."/>
            <person name="Zappacosta D."/>
            <person name="Garbus I."/>
            <person name="Selva J.P."/>
            <person name="Gallo C.A."/>
            <person name="Diaz A."/>
            <person name="Albertini E."/>
            <person name="Caccamo M."/>
            <person name="Echenique V."/>
        </authorList>
    </citation>
    <scope>NUCLEOTIDE SEQUENCE [LARGE SCALE GENOMIC DNA]</scope>
    <source>
        <strain evidence="3">cv. Victoria</strain>
        <tissue evidence="2">Leaf</tissue>
    </source>
</reference>
<evidence type="ECO:0000313" key="3">
    <source>
        <dbReference type="Proteomes" id="UP000324897"/>
    </source>
</evidence>
<feature type="region of interest" description="Disordered" evidence="1">
    <location>
        <begin position="1"/>
        <end position="37"/>
    </location>
</feature>
<feature type="non-terminal residue" evidence="2">
    <location>
        <position position="1"/>
    </location>
</feature>
<name>A0A5J9TZT2_9POAL</name>